<accession>A0A9P6VQH4</accession>
<dbReference type="GO" id="GO:0016787">
    <property type="term" value="F:hydrolase activity"/>
    <property type="evidence" value="ECO:0007669"/>
    <property type="project" value="UniProtKB-KW"/>
</dbReference>
<organism evidence="3 4">
    <name type="scientific">Hyphodiscus hymeniophilus</name>
    <dbReference type="NCBI Taxonomy" id="353542"/>
    <lineage>
        <taxon>Eukaryota</taxon>
        <taxon>Fungi</taxon>
        <taxon>Dikarya</taxon>
        <taxon>Ascomycota</taxon>
        <taxon>Pezizomycotina</taxon>
        <taxon>Leotiomycetes</taxon>
        <taxon>Helotiales</taxon>
        <taxon>Hyphodiscaceae</taxon>
        <taxon>Hyphodiscus</taxon>
    </lineage>
</organism>
<comment type="caution">
    <text evidence="3">The sequence shown here is derived from an EMBL/GenBank/DDBJ whole genome shotgun (WGS) entry which is preliminary data.</text>
</comment>
<name>A0A9P6VQH4_9HELO</name>
<evidence type="ECO:0000259" key="2">
    <source>
        <dbReference type="Pfam" id="PF03959"/>
    </source>
</evidence>
<dbReference type="GO" id="GO:0005634">
    <property type="term" value="C:nucleus"/>
    <property type="evidence" value="ECO:0007669"/>
    <property type="project" value="TreeGrafter"/>
</dbReference>
<gene>
    <name evidence="3" type="ORF">D0Z07_0884</name>
</gene>
<evidence type="ECO:0000256" key="1">
    <source>
        <dbReference type="ARBA" id="ARBA00022801"/>
    </source>
</evidence>
<evidence type="ECO:0000313" key="4">
    <source>
        <dbReference type="Proteomes" id="UP000785200"/>
    </source>
</evidence>
<dbReference type="InterPro" id="IPR050593">
    <property type="entry name" value="LovG"/>
</dbReference>
<dbReference type="SUPFAM" id="SSF53474">
    <property type="entry name" value="alpha/beta-Hydrolases"/>
    <property type="match status" value="1"/>
</dbReference>
<dbReference type="InterPro" id="IPR029058">
    <property type="entry name" value="AB_hydrolase_fold"/>
</dbReference>
<dbReference type="Proteomes" id="UP000785200">
    <property type="component" value="Unassembled WGS sequence"/>
</dbReference>
<keyword evidence="4" id="KW-1185">Reference proteome</keyword>
<dbReference type="InterPro" id="IPR005645">
    <property type="entry name" value="FSH-like_dom"/>
</dbReference>
<reference evidence="3" key="1">
    <citation type="submission" date="2019-07" db="EMBL/GenBank/DDBJ databases">
        <title>Hyphodiscus hymeniophilus genome sequencing and assembly.</title>
        <authorList>
            <person name="Kramer G."/>
            <person name="Nodwell J."/>
        </authorList>
    </citation>
    <scope>NUCLEOTIDE SEQUENCE</scope>
    <source>
        <strain evidence="3">ATCC 34498</strain>
    </source>
</reference>
<evidence type="ECO:0000313" key="3">
    <source>
        <dbReference type="EMBL" id="KAG0651969.1"/>
    </source>
</evidence>
<dbReference type="AlphaFoldDB" id="A0A9P6VQH4"/>
<dbReference type="PANTHER" id="PTHR48070:SF6">
    <property type="entry name" value="ESTERASE OVCA2"/>
    <property type="match status" value="1"/>
</dbReference>
<protein>
    <submittedName>
        <fullName evidence="3">Esterase</fullName>
    </submittedName>
</protein>
<dbReference type="OrthoDB" id="2094269at2759"/>
<dbReference type="PANTHER" id="PTHR48070">
    <property type="entry name" value="ESTERASE OVCA2"/>
    <property type="match status" value="1"/>
</dbReference>
<sequence length="243" mass="26837">MAKLRVLCLHGFTTNGAVLAEQTGHLTKALSSDFEFIFPDGPHEVDISAQEDMSSPQSQRYSKWVCSKSPAGHRAWWYARDPNPAANEEGHFEGLERSLEYLGDLMRRTGPFDVILGFSQGGCFSGLLTALLEEKNKKHPLRSKFPKSQGTLKAALSFSGFKPRFQQYDGIYAHGIDTQTLHVMGEKDLVVTVERSEVLAGLCRGAKVLKFEGGHQIPQGEEQSQTVIQFLRGISASLDKPAL</sequence>
<feature type="domain" description="Serine hydrolase" evidence="2">
    <location>
        <begin position="3"/>
        <end position="226"/>
    </location>
</feature>
<keyword evidence="1" id="KW-0378">Hydrolase</keyword>
<dbReference type="Gene3D" id="3.40.50.1820">
    <property type="entry name" value="alpha/beta hydrolase"/>
    <property type="match status" value="1"/>
</dbReference>
<dbReference type="EMBL" id="VNKQ01000003">
    <property type="protein sequence ID" value="KAG0651969.1"/>
    <property type="molecule type" value="Genomic_DNA"/>
</dbReference>
<dbReference type="GO" id="GO:0005737">
    <property type="term" value="C:cytoplasm"/>
    <property type="evidence" value="ECO:0007669"/>
    <property type="project" value="TreeGrafter"/>
</dbReference>
<dbReference type="Pfam" id="PF03959">
    <property type="entry name" value="FSH1"/>
    <property type="match status" value="1"/>
</dbReference>
<proteinExistence type="predicted"/>